<protein>
    <recommendedName>
        <fullName evidence="2 7">Translation initiation factor IF-2</fullName>
    </recommendedName>
</protein>
<dbReference type="SUPFAM" id="SSF50447">
    <property type="entry name" value="Translation proteins"/>
    <property type="match status" value="2"/>
</dbReference>
<dbReference type="InterPro" id="IPR005225">
    <property type="entry name" value="Small_GTP-bd"/>
</dbReference>
<keyword evidence="3 8" id="KW-0396">Initiation factor</keyword>
<dbReference type="Pfam" id="PF22042">
    <property type="entry name" value="EF-G_D2"/>
    <property type="match status" value="1"/>
</dbReference>
<dbReference type="CDD" id="cd01887">
    <property type="entry name" value="IF2_eIF5B"/>
    <property type="match status" value="1"/>
</dbReference>
<dbReference type="PROSITE" id="PS51722">
    <property type="entry name" value="G_TR_2"/>
    <property type="match status" value="1"/>
</dbReference>
<sequence>MAKKKTVSVKPATLARPPIVAVVGHVDHGKTTLLDAIRRTNVAQGEHGGITQHIGAYTVDTGGKSGIGDKITFIDTPGHEAFIKMRSRGASVADIAVLVVAADDSVMPQTKESVEQVNRAGIPMIVAVNKVDLDSANPDKVIKDLARIGVQVEGYGGQVPVAKVSALKNTGISELLDLILLVAGLNNLTAENDVPLQAVVIETRMDKGKGMLASVIVRKGRLKNGDPLYDGATGIGKVRALYDENGNRIDVAGVSQPVEIMGFTSYPQVGSVIRTHPVEMTQTAPEKAKTEPDALPDFLKPLDESQNAKRLNVVVKADTAGTLEAVLGSLSDRIRIVGSGIGTVNEKDVFLAKSTGSFVIGFNVRTSADVARLAQTEKVVIRNYSVIYELIEELREVVEGITEILTHERELGQGVIIAEFPFDNARIAGTKVTQERLARGDAVRIMRGDAEVGNAKIKTMRHGKDEVSKAERGSECGILFDRKVDFQVNDVIIAVTQA</sequence>
<dbReference type="InterPro" id="IPR053905">
    <property type="entry name" value="EF-G-like_DII"/>
</dbReference>
<dbReference type="SUPFAM" id="SSF52540">
    <property type="entry name" value="P-loop containing nucleoside triphosphate hydrolases"/>
    <property type="match status" value="1"/>
</dbReference>
<dbReference type="InterPro" id="IPR036925">
    <property type="entry name" value="TIF_IF2_dom3_sf"/>
</dbReference>
<evidence type="ECO:0000256" key="4">
    <source>
        <dbReference type="ARBA" id="ARBA00022741"/>
    </source>
</evidence>
<evidence type="ECO:0000256" key="2">
    <source>
        <dbReference type="ARBA" id="ARBA00020675"/>
    </source>
</evidence>
<dbReference type="InterPro" id="IPR009000">
    <property type="entry name" value="Transl_B-barrel_sf"/>
</dbReference>
<evidence type="ECO:0000256" key="7">
    <source>
        <dbReference type="NCBIfam" id="TIGR00487"/>
    </source>
</evidence>
<comment type="function">
    <text evidence="8">One of the essential components for the initiation of protein synthesis. Protects formylmethionyl-tRNA from spontaneous hydrolysis and promotes its binding to the 30S ribosomal subunits. Also involved in the hydrolysis of GTP during the formation of the 70S ribosomal complex.</text>
</comment>
<name>A0A1F5YMG2_9BACT</name>
<dbReference type="Gene3D" id="3.40.50.300">
    <property type="entry name" value="P-loop containing nucleotide triphosphate hydrolases"/>
    <property type="match status" value="1"/>
</dbReference>
<keyword evidence="4" id="KW-0547">Nucleotide-binding</keyword>
<dbReference type="PANTHER" id="PTHR43381">
    <property type="entry name" value="TRANSLATION INITIATION FACTOR IF-2-RELATED"/>
    <property type="match status" value="1"/>
</dbReference>
<dbReference type="SUPFAM" id="SSF52156">
    <property type="entry name" value="Initiation factor IF2/eIF5b, domain 3"/>
    <property type="match status" value="1"/>
</dbReference>
<evidence type="ECO:0000313" key="10">
    <source>
        <dbReference type="EMBL" id="OGG01371.1"/>
    </source>
</evidence>
<dbReference type="GO" id="GO:0003743">
    <property type="term" value="F:translation initiation factor activity"/>
    <property type="evidence" value="ECO:0007669"/>
    <property type="project" value="UniProtKB-UniRule"/>
</dbReference>
<dbReference type="PRINTS" id="PR00315">
    <property type="entry name" value="ELONGATNFCT"/>
</dbReference>
<dbReference type="InterPro" id="IPR000795">
    <property type="entry name" value="T_Tr_GTP-bd_dom"/>
</dbReference>
<dbReference type="InterPro" id="IPR023115">
    <property type="entry name" value="TIF_IF2_dom3"/>
</dbReference>
<evidence type="ECO:0000256" key="6">
    <source>
        <dbReference type="ARBA" id="ARBA00023134"/>
    </source>
</evidence>
<dbReference type="NCBIfam" id="TIGR00487">
    <property type="entry name" value="IF-2"/>
    <property type="match status" value="1"/>
</dbReference>
<dbReference type="NCBIfam" id="TIGR00231">
    <property type="entry name" value="small_GTP"/>
    <property type="match status" value="1"/>
</dbReference>
<feature type="domain" description="Tr-type G" evidence="9">
    <location>
        <begin position="15"/>
        <end position="188"/>
    </location>
</feature>
<dbReference type="Pfam" id="PF00009">
    <property type="entry name" value="GTP_EFTU"/>
    <property type="match status" value="1"/>
</dbReference>
<keyword evidence="5 8" id="KW-0648">Protein biosynthesis</keyword>
<dbReference type="Proteomes" id="UP000178448">
    <property type="component" value="Unassembled WGS sequence"/>
</dbReference>
<evidence type="ECO:0000313" key="11">
    <source>
        <dbReference type="Proteomes" id="UP000178448"/>
    </source>
</evidence>
<dbReference type="FunFam" id="3.40.50.10050:FF:000001">
    <property type="entry name" value="Translation initiation factor IF-2"/>
    <property type="match status" value="1"/>
</dbReference>
<dbReference type="Gene3D" id="2.40.30.10">
    <property type="entry name" value="Translation factors"/>
    <property type="match status" value="2"/>
</dbReference>
<dbReference type="InterPro" id="IPR015760">
    <property type="entry name" value="TIF_IF2"/>
</dbReference>
<dbReference type="AlphaFoldDB" id="A0A1F5YMG2"/>
<dbReference type="GO" id="GO:0003924">
    <property type="term" value="F:GTPase activity"/>
    <property type="evidence" value="ECO:0007669"/>
    <property type="project" value="InterPro"/>
</dbReference>
<dbReference type="Pfam" id="PF11987">
    <property type="entry name" value="IF-2"/>
    <property type="match status" value="1"/>
</dbReference>
<dbReference type="Gene3D" id="3.40.50.10050">
    <property type="entry name" value="Translation initiation factor IF- 2, domain 3"/>
    <property type="match status" value="1"/>
</dbReference>
<dbReference type="PANTHER" id="PTHR43381:SF4">
    <property type="entry name" value="EUKARYOTIC TRANSLATION INITIATION FACTOR 5B"/>
    <property type="match status" value="1"/>
</dbReference>
<proteinExistence type="inferred from homology"/>
<dbReference type="FunFam" id="3.40.50.300:FF:000019">
    <property type="entry name" value="Translation initiation factor IF-2"/>
    <property type="match status" value="1"/>
</dbReference>
<evidence type="ECO:0000256" key="8">
    <source>
        <dbReference type="RuleBase" id="RU000644"/>
    </source>
</evidence>
<evidence type="ECO:0000256" key="5">
    <source>
        <dbReference type="ARBA" id="ARBA00022917"/>
    </source>
</evidence>
<evidence type="ECO:0000256" key="3">
    <source>
        <dbReference type="ARBA" id="ARBA00022540"/>
    </source>
</evidence>
<reference evidence="10 11" key="1">
    <citation type="journal article" date="2016" name="Nat. Commun.">
        <title>Thousands of microbial genomes shed light on interconnected biogeochemical processes in an aquifer system.</title>
        <authorList>
            <person name="Anantharaman K."/>
            <person name="Brown C.T."/>
            <person name="Hug L.A."/>
            <person name="Sharon I."/>
            <person name="Castelle C.J."/>
            <person name="Probst A.J."/>
            <person name="Thomas B.C."/>
            <person name="Singh A."/>
            <person name="Wilkins M.J."/>
            <person name="Karaoz U."/>
            <person name="Brodie E.L."/>
            <person name="Williams K.H."/>
            <person name="Hubbard S.S."/>
            <person name="Banfield J.F."/>
        </authorList>
    </citation>
    <scope>NUCLEOTIDE SEQUENCE [LARGE SCALE GENOMIC DNA]</scope>
</reference>
<evidence type="ECO:0000256" key="1">
    <source>
        <dbReference type="ARBA" id="ARBA00007733"/>
    </source>
</evidence>
<dbReference type="STRING" id="1798374.A2Z33_02370"/>
<accession>A0A1F5YMG2</accession>
<dbReference type="GO" id="GO:0005525">
    <property type="term" value="F:GTP binding"/>
    <property type="evidence" value="ECO:0007669"/>
    <property type="project" value="UniProtKB-KW"/>
</dbReference>
<comment type="similarity">
    <text evidence="1 8">Belongs to the TRAFAC class translation factor GTPase superfamily. Classic translation factor GTPase family. IF-2 subfamily.</text>
</comment>
<dbReference type="InterPro" id="IPR027417">
    <property type="entry name" value="P-loop_NTPase"/>
</dbReference>
<organism evidence="10 11">
    <name type="scientific">Candidatus Gottesmanbacteria bacterium RBG_16_52_11</name>
    <dbReference type="NCBI Taxonomy" id="1798374"/>
    <lineage>
        <taxon>Bacteria</taxon>
        <taxon>Candidatus Gottesmaniibacteriota</taxon>
    </lineage>
</organism>
<dbReference type="GO" id="GO:0005737">
    <property type="term" value="C:cytoplasm"/>
    <property type="evidence" value="ECO:0007669"/>
    <property type="project" value="UniProtKB-UniRule"/>
</dbReference>
<gene>
    <name evidence="10" type="ORF">A2Z33_02370</name>
</gene>
<evidence type="ECO:0000259" key="9">
    <source>
        <dbReference type="PROSITE" id="PS51722"/>
    </source>
</evidence>
<keyword evidence="6" id="KW-0342">GTP-binding</keyword>
<dbReference type="InterPro" id="IPR000178">
    <property type="entry name" value="TF_IF2_bacterial-like"/>
</dbReference>
<dbReference type="EMBL" id="MFJD01000016">
    <property type="protein sequence ID" value="OGG01371.1"/>
    <property type="molecule type" value="Genomic_DNA"/>
</dbReference>
<comment type="caution">
    <text evidence="10">The sequence shown here is derived from an EMBL/GenBank/DDBJ whole genome shotgun (WGS) entry which is preliminary data.</text>
</comment>